<dbReference type="InterPro" id="IPR000504">
    <property type="entry name" value="RRM_dom"/>
</dbReference>
<evidence type="ECO:0000256" key="4">
    <source>
        <dbReference type="ARBA" id="ARBA00023187"/>
    </source>
</evidence>
<evidence type="ECO:0000256" key="7">
    <source>
        <dbReference type="SAM" id="MobiDB-lite"/>
    </source>
</evidence>
<dbReference type="Gene3D" id="3.30.70.330">
    <property type="match status" value="1"/>
</dbReference>
<keyword evidence="11" id="KW-1185">Reference proteome</keyword>
<dbReference type="InterPro" id="IPR034653">
    <property type="entry name" value="SPF45_RRM"/>
</dbReference>
<evidence type="ECO:0000259" key="9">
    <source>
        <dbReference type="PROSITE" id="PS50174"/>
    </source>
</evidence>
<comment type="subcellular location">
    <subcellularLocation>
        <location evidence="1">Nucleus</location>
    </subcellularLocation>
</comment>
<dbReference type="GO" id="GO:0071011">
    <property type="term" value="C:precatalytic spliceosome"/>
    <property type="evidence" value="ECO:0007669"/>
    <property type="project" value="TreeGrafter"/>
</dbReference>
<keyword evidence="4 6" id="KW-0508">mRNA splicing</keyword>
<feature type="domain" description="RRM" evidence="8">
    <location>
        <begin position="264"/>
        <end position="350"/>
    </location>
</feature>
<dbReference type="Proteomes" id="UP001489004">
    <property type="component" value="Unassembled WGS sequence"/>
</dbReference>
<evidence type="ECO:0008006" key="12">
    <source>
        <dbReference type="Google" id="ProtNLM"/>
    </source>
</evidence>
<dbReference type="InterPro" id="IPR040052">
    <property type="entry name" value="RBM17"/>
</dbReference>
<proteinExistence type="predicted"/>
<accession>A0AAW1R975</accession>
<dbReference type="InterPro" id="IPR012677">
    <property type="entry name" value="Nucleotide-bd_a/b_plait_sf"/>
</dbReference>
<evidence type="ECO:0000313" key="11">
    <source>
        <dbReference type="Proteomes" id="UP001489004"/>
    </source>
</evidence>
<dbReference type="Pfam" id="PF01585">
    <property type="entry name" value="G-patch"/>
    <property type="match status" value="1"/>
</dbReference>
<dbReference type="PANTHER" id="PTHR13288">
    <property type="entry name" value="SPLICING FACTOR 45 SPF45"/>
    <property type="match status" value="1"/>
</dbReference>
<organism evidence="10 11">
    <name type="scientific">[Myrmecia] bisecta</name>
    <dbReference type="NCBI Taxonomy" id="41462"/>
    <lineage>
        <taxon>Eukaryota</taxon>
        <taxon>Viridiplantae</taxon>
        <taxon>Chlorophyta</taxon>
        <taxon>core chlorophytes</taxon>
        <taxon>Trebouxiophyceae</taxon>
        <taxon>Trebouxiales</taxon>
        <taxon>Trebouxiaceae</taxon>
        <taxon>Myrmecia</taxon>
    </lineage>
</organism>
<gene>
    <name evidence="10" type="ORF">WJX72_010226</name>
</gene>
<protein>
    <recommendedName>
        <fullName evidence="12">Splicing factor 45</fullName>
    </recommendedName>
</protein>
<dbReference type="FunFam" id="3.30.70.330:FF:000079">
    <property type="entry name" value="Putative splicing factor 45"/>
    <property type="match status" value="1"/>
</dbReference>
<evidence type="ECO:0000256" key="1">
    <source>
        <dbReference type="ARBA" id="ARBA00004123"/>
    </source>
</evidence>
<dbReference type="InterPro" id="IPR000467">
    <property type="entry name" value="G_patch_dom"/>
</dbReference>
<evidence type="ECO:0000256" key="3">
    <source>
        <dbReference type="ARBA" id="ARBA00022884"/>
    </source>
</evidence>
<comment type="caution">
    <text evidence="10">The sequence shown here is derived from an EMBL/GenBank/DDBJ whole genome shotgun (WGS) entry which is preliminary data.</text>
</comment>
<dbReference type="EMBL" id="JALJOR010000001">
    <property type="protein sequence ID" value="KAK9830194.1"/>
    <property type="molecule type" value="Genomic_DNA"/>
</dbReference>
<keyword evidence="5" id="KW-0539">Nucleus</keyword>
<dbReference type="PROSITE" id="PS50174">
    <property type="entry name" value="G_PATCH"/>
    <property type="match status" value="1"/>
</dbReference>
<dbReference type="GO" id="GO:0009507">
    <property type="term" value="C:chloroplast"/>
    <property type="evidence" value="ECO:0007669"/>
    <property type="project" value="UniProtKB-UniRule"/>
</dbReference>
<name>A0AAW1R975_9CHLO</name>
<evidence type="ECO:0000256" key="2">
    <source>
        <dbReference type="ARBA" id="ARBA00022664"/>
    </source>
</evidence>
<evidence type="ECO:0000256" key="5">
    <source>
        <dbReference type="ARBA" id="ARBA00023242"/>
    </source>
</evidence>
<dbReference type="PROSITE" id="PS50102">
    <property type="entry name" value="RRM"/>
    <property type="match status" value="1"/>
</dbReference>
<feature type="region of interest" description="Disordered" evidence="7">
    <location>
        <begin position="1"/>
        <end position="165"/>
    </location>
</feature>
<feature type="domain" description="G-patch" evidence="9">
    <location>
        <begin position="195"/>
        <end position="241"/>
    </location>
</feature>
<dbReference type="SUPFAM" id="SSF54928">
    <property type="entry name" value="RNA-binding domain, RBD"/>
    <property type="match status" value="1"/>
</dbReference>
<dbReference type="CDD" id="cd12647">
    <property type="entry name" value="RRM_UHM_SPF45"/>
    <property type="match status" value="1"/>
</dbReference>
<dbReference type="PIRSF" id="PIRSF031066">
    <property type="entry name" value="Splicing_factor_SPF45"/>
    <property type="match status" value="1"/>
</dbReference>
<sequence>MLGGLYGDLPQAKQVKEEENGSGSTPGAWAANKLAPPMRKPAFGAPSSVLRGAGRARGAGRIPGKPEPRPGEAATGRGAGPGTSSFAALSSNVVDEYDPTRPNDYEEVSKERERLRREADEEAERQERLKQMQKEQEEREERERYTQRSPPRAADREEVLGVSGEEAYARRARLSRPGSGFSDSPAPVAPAAPAGLSFAEKMMQKMGWSEGEGLGKNRQGMITPLVAQKTGGRTGVIANAEARDAAERASKRAKGVALQGTPTKVVCMRNMVGPGEVDEDLEDEVGNECSKYGTVTRVLIFEVTEPGYPVEEAVRIFVEFDRVEAATKALIDLAGRFFGGRTVRASFFDEQKFDRGELAPMAGEFDPK</sequence>
<dbReference type="GO" id="GO:0045292">
    <property type="term" value="P:mRNA cis splicing, via spliceosome"/>
    <property type="evidence" value="ECO:0007669"/>
    <property type="project" value="UniProtKB-UniRule"/>
</dbReference>
<evidence type="ECO:0000313" key="10">
    <source>
        <dbReference type="EMBL" id="KAK9830194.1"/>
    </source>
</evidence>
<dbReference type="SMART" id="SM00361">
    <property type="entry name" value="RRM_1"/>
    <property type="match status" value="1"/>
</dbReference>
<keyword evidence="2 6" id="KW-0507">mRNA processing</keyword>
<dbReference type="InterPro" id="IPR003954">
    <property type="entry name" value="RRM_euk-type"/>
</dbReference>
<feature type="compositionally biased region" description="Basic and acidic residues" evidence="7">
    <location>
        <begin position="98"/>
        <end position="146"/>
    </location>
</feature>
<dbReference type="GO" id="GO:0003723">
    <property type="term" value="F:RNA binding"/>
    <property type="evidence" value="ECO:0007669"/>
    <property type="project" value="UniProtKB-UniRule"/>
</dbReference>
<dbReference type="PANTHER" id="PTHR13288:SF8">
    <property type="entry name" value="SPLICING FACTOR 45"/>
    <property type="match status" value="1"/>
</dbReference>
<dbReference type="AlphaFoldDB" id="A0AAW1R975"/>
<feature type="compositionally biased region" description="Polar residues" evidence="7">
    <location>
        <begin position="82"/>
        <end position="93"/>
    </location>
</feature>
<dbReference type="InterPro" id="IPR035979">
    <property type="entry name" value="RBD_domain_sf"/>
</dbReference>
<dbReference type="SMART" id="SM00443">
    <property type="entry name" value="G_patch"/>
    <property type="match status" value="1"/>
</dbReference>
<reference evidence="10 11" key="1">
    <citation type="journal article" date="2024" name="Nat. Commun.">
        <title>Phylogenomics reveals the evolutionary origins of lichenization in chlorophyte algae.</title>
        <authorList>
            <person name="Puginier C."/>
            <person name="Libourel C."/>
            <person name="Otte J."/>
            <person name="Skaloud P."/>
            <person name="Haon M."/>
            <person name="Grisel S."/>
            <person name="Petersen M."/>
            <person name="Berrin J.G."/>
            <person name="Delaux P.M."/>
            <person name="Dal Grande F."/>
            <person name="Keller J."/>
        </authorList>
    </citation>
    <scope>NUCLEOTIDE SEQUENCE [LARGE SCALE GENOMIC DNA]</scope>
    <source>
        <strain evidence="10 11">SAG 2043</strain>
    </source>
</reference>
<evidence type="ECO:0000256" key="6">
    <source>
        <dbReference type="PIRNR" id="PIRNR031066"/>
    </source>
</evidence>
<keyword evidence="3 6" id="KW-0694">RNA-binding</keyword>
<dbReference type="GO" id="GO:0043484">
    <property type="term" value="P:regulation of RNA splicing"/>
    <property type="evidence" value="ECO:0007669"/>
    <property type="project" value="UniProtKB-UniRule"/>
</dbReference>
<evidence type="ECO:0000259" key="8">
    <source>
        <dbReference type="PROSITE" id="PS50102"/>
    </source>
</evidence>